<protein>
    <submittedName>
        <fullName evidence="5">Capsid protein</fullName>
    </submittedName>
</protein>
<comment type="subcellular location">
    <subcellularLocation>
        <location evidence="1">Virion</location>
    </subcellularLocation>
</comment>
<reference evidence="5" key="1">
    <citation type="journal article" date="2018" name="Sci. Rep.">
        <title>Viral diversity of Rhipicephalus microplus parasitizing cattle in southern Brazil.</title>
        <authorList>
            <person name="Souza W.M."/>
            <person name="Fumagalli M.J."/>
            <person name="Torres Carrasco A.O."/>
            <person name="Romeiro M.F."/>
            <person name="Modha S."/>
            <person name="Seki M.C."/>
            <person name="Gheller J.M."/>
            <person name="Daffre S."/>
            <person name="Nunes M.R."/>
            <person name="Murcia P.R."/>
            <person name="Acrani G.O."/>
            <person name="Figueiredo L.T."/>
        </authorList>
    </citation>
    <scope>NUCLEOTIDE SEQUENCE</scope>
    <source>
        <strain evidence="5">GTV-like2_1</strain>
    </source>
</reference>
<dbReference type="InterPro" id="IPR000574">
    <property type="entry name" value="Tymo_coat"/>
</dbReference>
<dbReference type="Gene3D" id="2.60.120.20">
    <property type="match status" value="1"/>
</dbReference>
<feature type="compositionally biased region" description="Polar residues" evidence="3">
    <location>
        <begin position="59"/>
        <end position="75"/>
    </location>
</feature>
<dbReference type="SUPFAM" id="SSF88633">
    <property type="entry name" value="Positive stranded ssRNA viruses"/>
    <property type="match status" value="1"/>
</dbReference>
<proteinExistence type="predicted"/>
<feature type="region of interest" description="Disordered" evidence="3">
    <location>
        <begin position="31"/>
        <end position="76"/>
    </location>
</feature>
<organism evidence="5">
    <name type="scientific">Guarapuava tymovirus-like 2</name>
    <dbReference type="NCBI Taxonomy" id="2487753"/>
    <lineage>
        <taxon>Viruses</taxon>
        <taxon>Riboviria</taxon>
        <taxon>Orthornavirae</taxon>
        <taxon>Kitrinoviricota</taxon>
        <taxon>Alsuviricetes</taxon>
        <taxon>Tymovirales</taxon>
    </lineage>
</organism>
<feature type="domain" description="Tymovirus coat protein" evidence="4">
    <location>
        <begin position="97"/>
        <end position="270"/>
    </location>
</feature>
<evidence type="ECO:0000256" key="2">
    <source>
        <dbReference type="ARBA" id="ARBA00022844"/>
    </source>
</evidence>
<accession>A0A3G4YJI3</accession>
<dbReference type="GO" id="GO:0019028">
    <property type="term" value="C:viral capsid"/>
    <property type="evidence" value="ECO:0007669"/>
    <property type="project" value="InterPro"/>
</dbReference>
<name>A0A3G4YJI3_9VIRU</name>
<dbReference type="EMBL" id="MH155883">
    <property type="protein sequence ID" value="AYV61006.1"/>
    <property type="molecule type" value="Genomic_RNA"/>
</dbReference>
<evidence type="ECO:0000259" key="4">
    <source>
        <dbReference type="Pfam" id="PF00983"/>
    </source>
</evidence>
<dbReference type="GO" id="GO:0005198">
    <property type="term" value="F:structural molecule activity"/>
    <property type="evidence" value="ECO:0007669"/>
    <property type="project" value="InterPro"/>
</dbReference>
<sequence length="276" mass="30343">MALPAFLSALEFVADAAEFIAPASEIVTKFTNNPSPHSEEIDSPDSSTVIPTDEPADTPSLTMTQRSSDQKSGSWRNEYRTPAIIGKQAIAYDPSQRAPAPSFLGHRHTTLLPFSFKVGSLTVPPGAEWDQQLTLATSIKAIEGLKKLIEPWRFAKFKSLEAICLPTYWIQYMNFQADAAWTTDAQPPFSTQDQMLEHLGHTRFVFAGGVTQSSNTIIPAPLGQLNSVIKDSASYVDTPRFNIILQGRKKDLQHDAVPIVDIVIRGVLEVGDISLY</sequence>
<evidence type="ECO:0000313" key="5">
    <source>
        <dbReference type="EMBL" id="AYV61006.1"/>
    </source>
</evidence>
<evidence type="ECO:0000256" key="1">
    <source>
        <dbReference type="ARBA" id="ARBA00004328"/>
    </source>
</evidence>
<dbReference type="Pfam" id="PF00983">
    <property type="entry name" value="Tymo_coat"/>
    <property type="match status" value="1"/>
</dbReference>
<dbReference type="InterPro" id="IPR029053">
    <property type="entry name" value="Viral_coat"/>
</dbReference>
<evidence type="ECO:0000256" key="3">
    <source>
        <dbReference type="SAM" id="MobiDB-lite"/>
    </source>
</evidence>
<keyword evidence="2" id="KW-0946">Virion</keyword>